<dbReference type="SUPFAM" id="SSF51905">
    <property type="entry name" value="FAD/NAD(P)-binding domain"/>
    <property type="match status" value="1"/>
</dbReference>
<sequence>MSSPTVILGAGIIGVSTAYYLSQYQDPTTIHLVEPSPELFSSASGYAGGFLARDWFGPALSALGALSFDEHRRLAEEHGGREKWGYSAATCVSYAASAAARDVSQARGDDWLRDGTSRADAAPVVLDSLDGKTPTWLRRLEGDHIELISDEGTTAQVDPLLLCRFLLQECVGRGVTLHHPAKPVAVRTDGKGELVGVCIADTNTQSSSAERELPCARLVIAAGSWTGQVFQTLFPSSELQIPIKSLAGHSLLVRSPRWHAAGLEEESSKGCHAVFTTHNEGFCPEMFSRLGGHIYFAGLNSSALPLPDAAGGKAVPYAEDLVQLRQAAREILGSGSAEEAEDDLEVVREGLCFRPVTSWGAPIVSRIRDRDLGAGVATRPGAGGGVFVAAGHGPWGIAMSLGTGMVLAEMVQGRELSADVSGLAFDGEKMRALYAN</sequence>
<evidence type="ECO:0000259" key="1">
    <source>
        <dbReference type="Pfam" id="PF01266"/>
    </source>
</evidence>
<proteinExistence type="predicted"/>
<gene>
    <name evidence="2" type="ORF">C8A01DRAFT_32116</name>
</gene>
<organism evidence="2 3">
    <name type="scientific">Parachaetomium inaequale</name>
    <dbReference type="NCBI Taxonomy" id="2588326"/>
    <lineage>
        <taxon>Eukaryota</taxon>
        <taxon>Fungi</taxon>
        <taxon>Dikarya</taxon>
        <taxon>Ascomycota</taxon>
        <taxon>Pezizomycotina</taxon>
        <taxon>Sordariomycetes</taxon>
        <taxon>Sordariomycetidae</taxon>
        <taxon>Sordariales</taxon>
        <taxon>Chaetomiaceae</taxon>
        <taxon>Parachaetomium</taxon>
    </lineage>
</organism>
<comment type="caution">
    <text evidence="2">The sequence shown here is derived from an EMBL/GenBank/DDBJ whole genome shotgun (WGS) entry which is preliminary data.</text>
</comment>
<dbReference type="GO" id="GO:0005829">
    <property type="term" value="C:cytosol"/>
    <property type="evidence" value="ECO:0007669"/>
    <property type="project" value="GOC"/>
</dbReference>
<feature type="domain" description="FAD dependent oxidoreductase" evidence="1">
    <location>
        <begin position="6"/>
        <end position="410"/>
    </location>
</feature>
<dbReference type="Gene3D" id="3.50.50.60">
    <property type="entry name" value="FAD/NAD(P)-binding domain"/>
    <property type="match status" value="1"/>
</dbReference>
<dbReference type="Pfam" id="PF01266">
    <property type="entry name" value="DAO"/>
    <property type="match status" value="1"/>
</dbReference>
<reference evidence="3" key="1">
    <citation type="journal article" date="2023" name="Mol. Phylogenet. Evol.">
        <title>Genome-scale phylogeny and comparative genomics of the fungal order Sordariales.</title>
        <authorList>
            <person name="Hensen N."/>
            <person name="Bonometti L."/>
            <person name="Westerberg I."/>
            <person name="Brannstrom I.O."/>
            <person name="Guillou S."/>
            <person name="Cros-Aarteil S."/>
            <person name="Calhoun S."/>
            <person name="Haridas S."/>
            <person name="Kuo A."/>
            <person name="Mondo S."/>
            <person name="Pangilinan J."/>
            <person name="Riley R."/>
            <person name="LaButti K."/>
            <person name="Andreopoulos B."/>
            <person name="Lipzen A."/>
            <person name="Chen C."/>
            <person name="Yan M."/>
            <person name="Daum C."/>
            <person name="Ng V."/>
            <person name="Clum A."/>
            <person name="Steindorff A."/>
            <person name="Ohm R.A."/>
            <person name="Martin F."/>
            <person name="Silar P."/>
            <person name="Natvig D.O."/>
            <person name="Lalanne C."/>
            <person name="Gautier V."/>
            <person name="Ament-Velasquez S.L."/>
            <person name="Kruys A."/>
            <person name="Hutchinson M.I."/>
            <person name="Powell A.J."/>
            <person name="Barry K."/>
            <person name="Miller A.N."/>
            <person name="Grigoriev I.V."/>
            <person name="Debuchy R."/>
            <person name="Gladieux P."/>
            <person name="Hiltunen Thoren M."/>
            <person name="Johannesson H."/>
        </authorList>
    </citation>
    <scope>NUCLEOTIDE SEQUENCE [LARGE SCALE GENOMIC DNA]</scope>
    <source>
        <strain evidence="3">CBS 284.82</strain>
    </source>
</reference>
<dbReference type="InterPro" id="IPR006076">
    <property type="entry name" value="FAD-dep_OxRdtase"/>
</dbReference>
<evidence type="ECO:0000313" key="2">
    <source>
        <dbReference type="EMBL" id="KAK4043796.1"/>
    </source>
</evidence>
<dbReference type="GO" id="GO:0005770">
    <property type="term" value="C:late endosome"/>
    <property type="evidence" value="ECO:0007669"/>
    <property type="project" value="TreeGrafter"/>
</dbReference>
<dbReference type="AlphaFoldDB" id="A0AAN6PMP4"/>
<accession>A0AAN6PMP4</accession>
<dbReference type="Gene3D" id="3.30.9.10">
    <property type="entry name" value="D-Amino Acid Oxidase, subunit A, domain 2"/>
    <property type="match status" value="1"/>
</dbReference>
<name>A0AAN6PMP4_9PEZI</name>
<dbReference type="Proteomes" id="UP001303115">
    <property type="component" value="Unassembled WGS sequence"/>
</dbReference>
<dbReference type="EMBL" id="MU854324">
    <property type="protein sequence ID" value="KAK4043796.1"/>
    <property type="molecule type" value="Genomic_DNA"/>
</dbReference>
<dbReference type="PANTHER" id="PTHR13847">
    <property type="entry name" value="SARCOSINE DEHYDROGENASE-RELATED"/>
    <property type="match status" value="1"/>
</dbReference>
<dbReference type="InterPro" id="IPR036188">
    <property type="entry name" value="FAD/NAD-bd_sf"/>
</dbReference>
<keyword evidence="3" id="KW-1185">Reference proteome</keyword>
<dbReference type="PANTHER" id="PTHR13847:SF185">
    <property type="entry name" value="FAD DEPENDENT OXIDOREDUCTASE SUPERFAMILY (AFU_ORTHOLOGUE AFUA_3G02360)"/>
    <property type="match status" value="1"/>
</dbReference>
<dbReference type="GO" id="GO:0042147">
    <property type="term" value="P:retrograde transport, endosome to Golgi"/>
    <property type="evidence" value="ECO:0007669"/>
    <property type="project" value="TreeGrafter"/>
</dbReference>
<protein>
    <submittedName>
        <fullName evidence="2">FAD dependent oxidoreductase</fullName>
    </submittedName>
</protein>
<evidence type="ECO:0000313" key="3">
    <source>
        <dbReference type="Proteomes" id="UP001303115"/>
    </source>
</evidence>